<dbReference type="InterPro" id="IPR046826">
    <property type="entry name" value="PDH_N"/>
</dbReference>
<proteinExistence type="inferred from homology"/>
<evidence type="ECO:0000256" key="4">
    <source>
        <dbReference type="ARBA" id="ARBA00016891"/>
    </source>
</evidence>
<evidence type="ECO:0000256" key="1">
    <source>
        <dbReference type="ARBA" id="ARBA00005067"/>
    </source>
</evidence>
<dbReference type="Gene3D" id="1.10.3660.10">
    <property type="entry name" value="6-phosphogluconate dehydrogenase C-terminal like domain"/>
    <property type="match status" value="1"/>
</dbReference>
<dbReference type="InterPro" id="IPR045865">
    <property type="entry name" value="ACT-like_dom_sf"/>
</dbReference>
<dbReference type="InterPro" id="IPR002912">
    <property type="entry name" value="ACT_dom"/>
</dbReference>
<gene>
    <name evidence="12" type="ORF">IAA69_07360</name>
</gene>
<dbReference type="CDD" id="cd02116">
    <property type="entry name" value="ACT"/>
    <property type="match status" value="1"/>
</dbReference>
<dbReference type="InterPro" id="IPR008927">
    <property type="entry name" value="6-PGluconate_DH-like_C_sf"/>
</dbReference>
<dbReference type="AlphaFoldDB" id="A0A9D1D3M9"/>
<keyword evidence="8" id="KW-0028">Amino-acid biosynthesis</keyword>
<evidence type="ECO:0000313" key="13">
    <source>
        <dbReference type="Proteomes" id="UP000824261"/>
    </source>
</evidence>
<dbReference type="Gene3D" id="3.40.50.720">
    <property type="entry name" value="NAD(P)-binding Rossmann-like Domain"/>
    <property type="match status" value="1"/>
</dbReference>
<dbReference type="SUPFAM" id="SSF51735">
    <property type="entry name" value="NAD(P)-binding Rossmann-fold domains"/>
    <property type="match status" value="1"/>
</dbReference>
<dbReference type="GO" id="GO:0070403">
    <property type="term" value="F:NAD+ binding"/>
    <property type="evidence" value="ECO:0007669"/>
    <property type="project" value="InterPro"/>
</dbReference>
<dbReference type="EC" id="1.3.1.12" evidence="3"/>
<evidence type="ECO:0000256" key="9">
    <source>
        <dbReference type="ARBA" id="ARBA00049260"/>
    </source>
</evidence>
<dbReference type="PANTHER" id="PTHR21363:SF0">
    <property type="entry name" value="PREPHENATE DEHYDROGENASE [NADP(+)]"/>
    <property type="match status" value="1"/>
</dbReference>
<dbReference type="Pfam" id="PF20463">
    <property type="entry name" value="PDH_C"/>
    <property type="match status" value="1"/>
</dbReference>
<feature type="domain" description="ACT" evidence="11">
    <location>
        <begin position="336"/>
        <end position="409"/>
    </location>
</feature>
<evidence type="ECO:0000256" key="5">
    <source>
        <dbReference type="ARBA" id="ARBA00022498"/>
    </source>
</evidence>
<dbReference type="PROSITE" id="PS51671">
    <property type="entry name" value="ACT"/>
    <property type="match status" value="1"/>
</dbReference>
<dbReference type="GO" id="GO:0004665">
    <property type="term" value="F:prephenate dehydrogenase (NADP+) activity"/>
    <property type="evidence" value="ECO:0007669"/>
    <property type="project" value="InterPro"/>
</dbReference>
<evidence type="ECO:0000256" key="7">
    <source>
        <dbReference type="ARBA" id="ARBA00023027"/>
    </source>
</evidence>
<keyword evidence="8" id="KW-0057">Aromatic amino acid biosynthesis</keyword>
<sequence length="415" mass="44836">MPPSLRRWAKRRGWEHRARIFRKQALSEERYNVSNLPFEKIAVVGMGLIGASFAGALKEACPEVAVMGVDVAPEALAGAVERGWVDHSATPNDPGFEAFVREGCDLVVVATPVAAVRDYFEKLAAWGFEGVVTDTISTKRLILRLAAELLPYPERYVPGHPMAGSEKSGIEGARIELFRGAHWVLCPDENTPAEYFPRLHTLLTSIGARVISLPREDHDAAMAVVSHVPHVVASSLVELACRHADDQQALFRLAAGGFKDSTRIAAGSAKLWCGIALDNAEALRAGLEEMRDILGQFSEALASEDRAGLESLLEHAAAARRALPAAWVPSTEKLLEVRVPMQNRRGVVAEVTTIASQVGCNIQSIEIDHITADSAVLSMVLTDEGDIGQLSAHLINAGYPVSFSPLSAKEHAHVE</sequence>
<evidence type="ECO:0000259" key="10">
    <source>
        <dbReference type="PROSITE" id="PS51176"/>
    </source>
</evidence>
<accession>A0A9D1D3M9</accession>
<feature type="domain" description="Prephenate/arogenate dehydrogenase" evidence="10">
    <location>
        <begin position="39"/>
        <end position="331"/>
    </location>
</feature>
<dbReference type="SUPFAM" id="SSF55021">
    <property type="entry name" value="ACT-like"/>
    <property type="match status" value="1"/>
</dbReference>
<protein>
    <recommendedName>
        <fullName evidence="4">Prephenate dehydrogenase</fullName>
        <ecNumber evidence="3">1.3.1.12</ecNumber>
    </recommendedName>
</protein>
<evidence type="ECO:0000256" key="6">
    <source>
        <dbReference type="ARBA" id="ARBA00023002"/>
    </source>
</evidence>
<dbReference type="InterPro" id="IPR050812">
    <property type="entry name" value="Preph/Arog_dehydrog"/>
</dbReference>
<dbReference type="Pfam" id="PF02153">
    <property type="entry name" value="PDH_N"/>
    <property type="match status" value="1"/>
</dbReference>
<evidence type="ECO:0000256" key="8">
    <source>
        <dbReference type="ARBA" id="ARBA00023141"/>
    </source>
</evidence>
<dbReference type="SUPFAM" id="SSF48179">
    <property type="entry name" value="6-phosphogluconate dehydrogenase C-terminal domain-like"/>
    <property type="match status" value="1"/>
</dbReference>
<dbReference type="EMBL" id="DVGB01000089">
    <property type="protein sequence ID" value="HIR02058.1"/>
    <property type="molecule type" value="Genomic_DNA"/>
</dbReference>
<comment type="similarity">
    <text evidence="2">Belongs to the prephenate/arogenate dehydrogenase family.</text>
</comment>
<dbReference type="PANTHER" id="PTHR21363">
    <property type="entry name" value="PREPHENATE DEHYDROGENASE"/>
    <property type="match status" value="1"/>
</dbReference>
<evidence type="ECO:0000256" key="3">
    <source>
        <dbReference type="ARBA" id="ARBA00012068"/>
    </source>
</evidence>
<comment type="caution">
    <text evidence="12">The sequence shown here is derived from an EMBL/GenBank/DDBJ whole genome shotgun (WGS) entry which is preliminary data.</text>
</comment>
<comment type="catalytic activity">
    <reaction evidence="9">
        <text>prephenate + NAD(+) = 3-(4-hydroxyphenyl)pyruvate + CO2 + NADH</text>
        <dbReference type="Rhea" id="RHEA:13869"/>
        <dbReference type="ChEBI" id="CHEBI:16526"/>
        <dbReference type="ChEBI" id="CHEBI:29934"/>
        <dbReference type="ChEBI" id="CHEBI:36242"/>
        <dbReference type="ChEBI" id="CHEBI:57540"/>
        <dbReference type="ChEBI" id="CHEBI:57945"/>
        <dbReference type="EC" id="1.3.1.12"/>
    </reaction>
</comment>
<reference evidence="12" key="1">
    <citation type="submission" date="2020-10" db="EMBL/GenBank/DDBJ databases">
        <authorList>
            <person name="Gilroy R."/>
        </authorList>
    </citation>
    <scope>NUCLEOTIDE SEQUENCE</scope>
    <source>
        <strain evidence="12">ChiGjej1B1-2707</strain>
    </source>
</reference>
<dbReference type="InterPro" id="IPR036291">
    <property type="entry name" value="NAD(P)-bd_dom_sf"/>
</dbReference>
<reference evidence="12" key="2">
    <citation type="journal article" date="2021" name="PeerJ">
        <title>Extensive microbial diversity within the chicken gut microbiome revealed by metagenomics and culture.</title>
        <authorList>
            <person name="Gilroy R."/>
            <person name="Ravi A."/>
            <person name="Getino M."/>
            <person name="Pursley I."/>
            <person name="Horton D.L."/>
            <person name="Alikhan N.F."/>
            <person name="Baker D."/>
            <person name="Gharbi K."/>
            <person name="Hall N."/>
            <person name="Watson M."/>
            <person name="Adriaenssens E.M."/>
            <person name="Foster-Nyarko E."/>
            <person name="Jarju S."/>
            <person name="Secka A."/>
            <person name="Antonio M."/>
            <person name="Oren A."/>
            <person name="Chaudhuri R.R."/>
            <person name="La Ragione R."/>
            <person name="Hildebrand F."/>
            <person name="Pallen M.J."/>
        </authorList>
    </citation>
    <scope>NUCLEOTIDE SEQUENCE</scope>
    <source>
        <strain evidence="12">ChiGjej1B1-2707</strain>
    </source>
</reference>
<dbReference type="Proteomes" id="UP000824261">
    <property type="component" value="Unassembled WGS sequence"/>
</dbReference>
<keyword evidence="5" id="KW-0827">Tyrosine biosynthesis</keyword>
<dbReference type="InterPro" id="IPR046825">
    <property type="entry name" value="PDH_C"/>
</dbReference>
<comment type="pathway">
    <text evidence="1">Amino-acid biosynthesis; L-tyrosine biosynthesis; (4-hydroxyphenyl)pyruvate from prephenate (NAD(+) route): step 1/1.</text>
</comment>
<keyword evidence="6" id="KW-0560">Oxidoreductase</keyword>
<evidence type="ECO:0000313" key="12">
    <source>
        <dbReference type="EMBL" id="HIR02058.1"/>
    </source>
</evidence>
<dbReference type="GO" id="GO:0008977">
    <property type="term" value="F:prephenate dehydrogenase (NAD+) activity"/>
    <property type="evidence" value="ECO:0007669"/>
    <property type="project" value="UniProtKB-EC"/>
</dbReference>
<dbReference type="PROSITE" id="PS51176">
    <property type="entry name" value="PDH_ADH"/>
    <property type="match status" value="1"/>
</dbReference>
<organism evidence="12 13">
    <name type="scientific">Candidatus Aveggerthella stercoripullorum</name>
    <dbReference type="NCBI Taxonomy" id="2840688"/>
    <lineage>
        <taxon>Bacteria</taxon>
        <taxon>Bacillati</taxon>
        <taxon>Actinomycetota</taxon>
        <taxon>Coriobacteriia</taxon>
        <taxon>Eggerthellales</taxon>
        <taxon>Eggerthellaceae</taxon>
        <taxon>Eggerthellaceae incertae sedis</taxon>
        <taxon>Candidatus Aveggerthella</taxon>
    </lineage>
</organism>
<dbReference type="GO" id="GO:0006571">
    <property type="term" value="P:tyrosine biosynthetic process"/>
    <property type="evidence" value="ECO:0007669"/>
    <property type="project" value="UniProtKB-KW"/>
</dbReference>
<evidence type="ECO:0000256" key="2">
    <source>
        <dbReference type="ARBA" id="ARBA00007964"/>
    </source>
</evidence>
<evidence type="ECO:0000259" key="11">
    <source>
        <dbReference type="PROSITE" id="PS51671"/>
    </source>
</evidence>
<dbReference type="InterPro" id="IPR003099">
    <property type="entry name" value="Prephen_DH"/>
</dbReference>
<dbReference type="FunFam" id="3.40.50.720:FF:000208">
    <property type="entry name" value="Prephenate dehydrogenase"/>
    <property type="match status" value="1"/>
</dbReference>
<name>A0A9D1D3M9_9ACTN</name>
<keyword evidence="7" id="KW-0520">NAD</keyword>